<comment type="caution">
    <text evidence="1">The sequence shown here is derived from an EMBL/GenBank/DDBJ whole genome shotgun (WGS) entry which is preliminary data.</text>
</comment>
<dbReference type="EMBL" id="CM047580">
    <property type="protein sequence ID" value="KAI9920583.1"/>
    <property type="molecule type" value="Genomic_DNA"/>
</dbReference>
<keyword evidence="2" id="KW-1185">Reference proteome</keyword>
<name>A0ACC0WRQ7_9STRA</name>
<evidence type="ECO:0000313" key="2">
    <source>
        <dbReference type="Proteomes" id="UP001163321"/>
    </source>
</evidence>
<accession>A0ACC0WRQ7</accession>
<reference evidence="1 2" key="1">
    <citation type="journal article" date="2022" name="bioRxiv">
        <title>The genome of the oomycete Peronosclerospora sorghi, a cosmopolitan pathogen of maize and sorghum, is inflated with dispersed pseudogenes.</title>
        <authorList>
            <person name="Fletcher K."/>
            <person name="Martin F."/>
            <person name="Isakeit T."/>
            <person name="Cavanaugh K."/>
            <person name="Magill C."/>
            <person name="Michelmore R."/>
        </authorList>
    </citation>
    <scope>NUCLEOTIDE SEQUENCE [LARGE SCALE GENOMIC DNA]</scope>
    <source>
        <strain evidence="1">P6</strain>
    </source>
</reference>
<organism evidence="1 2">
    <name type="scientific">Peronosclerospora sorghi</name>
    <dbReference type="NCBI Taxonomy" id="230839"/>
    <lineage>
        <taxon>Eukaryota</taxon>
        <taxon>Sar</taxon>
        <taxon>Stramenopiles</taxon>
        <taxon>Oomycota</taxon>
        <taxon>Peronosporomycetes</taxon>
        <taxon>Peronosporales</taxon>
        <taxon>Peronosporaceae</taxon>
        <taxon>Peronosclerospora</taxon>
    </lineage>
</organism>
<sequence length="86" mass="9872">MRYLPLLSRWICQVQRRLFPKKWASFFRHLLTVLLTISKDSSEQSKNFLPESTGVFGVPAGTETSIGVEGIWGWGRAIWWSDGRGM</sequence>
<evidence type="ECO:0000313" key="1">
    <source>
        <dbReference type="EMBL" id="KAI9920583.1"/>
    </source>
</evidence>
<protein>
    <submittedName>
        <fullName evidence="1">Uncharacterized protein</fullName>
    </submittedName>
</protein>
<gene>
    <name evidence="1" type="ORF">PsorP6_000068</name>
</gene>
<proteinExistence type="predicted"/>
<dbReference type="Proteomes" id="UP001163321">
    <property type="component" value="Chromosome 1"/>
</dbReference>